<sequence>MGVALGIARIFIVLLMVAGCAAAHADPDQGLPLADGSSQTVTAAIDAITAFPTELDPRIWEGTQMKADVRQMSLQVVNRVVATSGIDGLAVDSVELFGSNASYEYDDASDFGIHVFTHSPSFAPAQLNGLLKLLNDAVERRQEGRITFNGVPVEVTFHAERTQSYEPQPGIGQYSVSEDRWIVMPTRQPDHFDRAQMATDMTRFIDEYNSLVSAYAAQRKGFECSRFGTLDDALGDYRNAGFVNGFGSRSTQNLTYRALRRLNISIPAMLDTLEDECTFVNESIG</sequence>
<evidence type="ECO:0000313" key="2">
    <source>
        <dbReference type="EMBL" id="OYN81263.1"/>
    </source>
</evidence>
<name>A0A255DZP7_9MYCO</name>
<protein>
    <submittedName>
        <fullName evidence="2">Uncharacterized protein</fullName>
    </submittedName>
</protein>
<keyword evidence="1" id="KW-0732">Signal</keyword>
<dbReference type="Proteomes" id="UP000216063">
    <property type="component" value="Unassembled WGS sequence"/>
</dbReference>
<feature type="chain" id="PRO_5038829057" evidence="1">
    <location>
        <begin position="26"/>
        <end position="285"/>
    </location>
</feature>
<proteinExistence type="predicted"/>
<gene>
    <name evidence="2" type="ORF">CG716_06990</name>
</gene>
<dbReference type="AlphaFoldDB" id="A0A255DZP7"/>
<evidence type="ECO:0000256" key="1">
    <source>
        <dbReference type="SAM" id="SignalP"/>
    </source>
</evidence>
<evidence type="ECO:0000313" key="3">
    <source>
        <dbReference type="Proteomes" id="UP000216063"/>
    </source>
</evidence>
<reference evidence="2 3" key="1">
    <citation type="submission" date="2017-07" db="EMBL/GenBank/DDBJ databases">
        <title>The new phylogeny of genus Mycobacterium.</title>
        <authorList>
            <person name="Tortoli E."/>
            <person name="Trovato A."/>
            <person name="Cirillo D.M."/>
        </authorList>
    </citation>
    <scope>NUCLEOTIDE SEQUENCE [LARGE SCALE GENOMIC DNA]</scope>
    <source>
        <strain evidence="2 3">ATCC 33027</strain>
    </source>
</reference>
<comment type="caution">
    <text evidence="2">The sequence shown here is derived from an EMBL/GenBank/DDBJ whole genome shotgun (WGS) entry which is preliminary data.</text>
</comment>
<organism evidence="2 3">
    <name type="scientific">Mycolicibacterium sphagni</name>
    <dbReference type="NCBI Taxonomy" id="1786"/>
    <lineage>
        <taxon>Bacteria</taxon>
        <taxon>Bacillati</taxon>
        <taxon>Actinomycetota</taxon>
        <taxon>Actinomycetes</taxon>
        <taxon>Mycobacteriales</taxon>
        <taxon>Mycobacteriaceae</taxon>
        <taxon>Mycolicibacterium</taxon>
    </lineage>
</organism>
<accession>A0A255DZP7</accession>
<keyword evidence="3" id="KW-1185">Reference proteome</keyword>
<dbReference type="EMBL" id="NOZR01000004">
    <property type="protein sequence ID" value="OYN81263.1"/>
    <property type="molecule type" value="Genomic_DNA"/>
</dbReference>
<feature type="signal peptide" evidence="1">
    <location>
        <begin position="1"/>
        <end position="25"/>
    </location>
</feature>
<dbReference type="OrthoDB" id="4612057at2"/>
<dbReference type="RefSeq" id="WP_094477782.1">
    <property type="nucleotide sequence ID" value="NZ_NOZR01000004.1"/>
</dbReference>